<dbReference type="Proteomes" id="UP001050691">
    <property type="component" value="Unassembled WGS sequence"/>
</dbReference>
<dbReference type="AlphaFoldDB" id="A0AAV4ZW62"/>
<protein>
    <submittedName>
        <fullName evidence="1">Uncharacterized protein</fullName>
    </submittedName>
</protein>
<organism evidence="1 2">
    <name type="scientific">Clathrus columnatus</name>
    <dbReference type="NCBI Taxonomy" id="1419009"/>
    <lineage>
        <taxon>Eukaryota</taxon>
        <taxon>Fungi</taxon>
        <taxon>Dikarya</taxon>
        <taxon>Basidiomycota</taxon>
        <taxon>Agaricomycotina</taxon>
        <taxon>Agaricomycetes</taxon>
        <taxon>Phallomycetidae</taxon>
        <taxon>Phallales</taxon>
        <taxon>Clathraceae</taxon>
        <taxon>Clathrus</taxon>
    </lineage>
</organism>
<comment type="caution">
    <text evidence="1">The sequence shown here is derived from an EMBL/GenBank/DDBJ whole genome shotgun (WGS) entry which is preliminary data.</text>
</comment>
<reference evidence="1" key="1">
    <citation type="submission" date="2021-10" db="EMBL/GenBank/DDBJ databases">
        <title>De novo Genome Assembly of Clathrus columnatus (Basidiomycota, Fungi) Using Illumina and Nanopore Sequence Data.</title>
        <authorList>
            <person name="Ogiso-Tanaka E."/>
            <person name="Itagaki H."/>
            <person name="Hosoya T."/>
            <person name="Hosaka K."/>
        </authorList>
    </citation>
    <scope>NUCLEOTIDE SEQUENCE</scope>
    <source>
        <strain evidence="1">MO-923</strain>
    </source>
</reference>
<evidence type="ECO:0000313" key="1">
    <source>
        <dbReference type="EMBL" id="GJJ05849.1"/>
    </source>
</evidence>
<sequence>MLLQDQYETLAALFKSLPSSLPIRQSGSKLPPVIDLELAVEEGVWLAFNKAMHTAFGHKSQGLSIEECRAGLDGTLSVIRWCLKGLKKTHDEDSVVLVETWITALIDAARTKVQYLPSQCPRREITANCEQQLHQAVTDANTEARIKQAGNSRKKTKGWVYVDEDDNEVNIEEAPQGHNSKATVILPPSSDEEYVAVSSSGMDSCESDSDSEMFGISNVEHMAAAEANKVIEQEQPLKKQK</sequence>
<name>A0AAV4ZW62_9AGAM</name>
<accession>A0AAV4ZW62</accession>
<evidence type="ECO:0000313" key="2">
    <source>
        <dbReference type="Proteomes" id="UP001050691"/>
    </source>
</evidence>
<dbReference type="EMBL" id="BPWL01000001">
    <property type="protein sequence ID" value="GJJ05849.1"/>
    <property type="molecule type" value="Genomic_DNA"/>
</dbReference>
<keyword evidence="2" id="KW-1185">Reference proteome</keyword>
<proteinExistence type="predicted"/>
<gene>
    <name evidence="1" type="ORF">Clacol_000036</name>
</gene>